<dbReference type="AlphaFoldDB" id="N1MMI0"/>
<sequence length="86" mass="9352">MEDSTARFGFQRLVVGDLERQAQFYRSALGLGTPNRLSGTINGRPMEEMIFSAAEGGVEFVLLSFPDEPPPAPGGSLPAFFTRTSR</sequence>
<keyword evidence="3" id="KW-1185">Reference proteome</keyword>
<organism evidence="2 3">
    <name type="scientific">Sphingobium indicum BiD32</name>
    <dbReference type="NCBI Taxonomy" id="1301087"/>
    <lineage>
        <taxon>Bacteria</taxon>
        <taxon>Pseudomonadati</taxon>
        <taxon>Pseudomonadota</taxon>
        <taxon>Alphaproteobacteria</taxon>
        <taxon>Sphingomonadales</taxon>
        <taxon>Sphingomonadaceae</taxon>
        <taxon>Sphingobium</taxon>
    </lineage>
</organism>
<accession>N1MMI0</accession>
<evidence type="ECO:0000313" key="2">
    <source>
        <dbReference type="EMBL" id="CCW18420.1"/>
    </source>
</evidence>
<dbReference type="Gene3D" id="3.10.180.10">
    <property type="entry name" value="2,3-Dihydroxybiphenyl 1,2-Dioxygenase, domain 1"/>
    <property type="match status" value="1"/>
</dbReference>
<name>N1MMI0_9SPHN</name>
<evidence type="ECO:0000259" key="1">
    <source>
        <dbReference type="Pfam" id="PF00903"/>
    </source>
</evidence>
<dbReference type="Pfam" id="PF00903">
    <property type="entry name" value="Glyoxalase"/>
    <property type="match status" value="1"/>
</dbReference>
<protein>
    <recommendedName>
        <fullName evidence="1">Glyoxalase/fosfomycin resistance/dioxygenase domain-containing protein</fullName>
    </recommendedName>
</protein>
<dbReference type="EMBL" id="CAVK010000139">
    <property type="protein sequence ID" value="CCW18420.1"/>
    <property type="molecule type" value="Genomic_DNA"/>
</dbReference>
<gene>
    <name evidence="2" type="ORF">EBBID32_27730</name>
</gene>
<comment type="caution">
    <text evidence="2">The sequence shown here is derived from an EMBL/GenBank/DDBJ whole genome shotgun (WGS) entry which is preliminary data.</text>
</comment>
<dbReference type="InterPro" id="IPR029068">
    <property type="entry name" value="Glyas_Bleomycin-R_OHBP_Dase"/>
</dbReference>
<dbReference type="RefSeq" id="WP_006958876.1">
    <property type="nucleotide sequence ID" value="NZ_CAVK010000139.1"/>
</dbReference>
<feature type="domain" description="Glyoxalase/fosfomycin resistance/dioxygenase" evidence="1">
    <location>
        <begin position="13"/>
        <end position="76"/>
    </location>
</feature>
<dbReference type="InterPro" id="IPR004360">
    <property type="entry name" value="Glyas_Fos-R_dOase_dom"/>
</dbReference>
<dbReference type="SUPFAM" id="SSF54593">
    <property type="entry name" value="Glyoxalase/Bleomycin resistance protein/Dihydroxybiphenyl dioxygenase"/>
    <property type="match status" value="1"/>
</dbReference>
<proteinExistence type="predicted"/>
<reference evidence="3" key="2">
    <citation type="submission" date="2013-04" db="EMBL/GenBank/DDBJ databases">
        <title>Bisphenol A degrading Sphingobium sp. strain BiD32.</title>
        <authorList>
            <person name="Nielsen J.L."/>
            <person name="Zhou N.A."/>
            <person name="Kjeldal H."/>
        </authorList>
    </citation>
    <scope>NUCLEOTIDE SEQUENCE [LARGE SCALE GENOMIC DNA]</scope>
    <source>
        <strain evidence="3">BiD32</strain>
    </source>
</reference>
<reference evidence="2 3" key="1">
    <citation type="submission" date="2013-03" db="EMBL/GenBank/DDBJ databases">
        <authorList>
            <person name="Le V."/>
        </authorList>
    </citation>
    <scope>NUCLEOTIDE SEQUENCE [LARGE SCALE GENOMIC DNA]</scope>
    <source>
        <strain evidence="2 3">BiD32</strain>
    </source>
</reference>
<evidence type="ECO:0000313" key="3">
    <source>
        <dbReference type="Proteomes" id="UP000013201"/>
    </source>
</evidence>
<dbReference type="Proteomes" id="UP000013201">
    <property type="component" value="Unassembled WGS sequence"/>
</dbReference>